<organism evidence="2 3">
    <name type="scientific">Vitis vinifera</name>
    <name type="common">Grape</name>
    <dbReference type="NCBI Taxonomy" id="29760"/>
    <lineage>
        <taxon>Eukaryota</taxon>
        <taxon>Viridiplantae</taxon>
        <taxon>Streptophyta</taxon>
        <taxon>Embryophyta</taxon>
        <taxon>Tracheophyta</taxon>
        <taxon>Spermatophyta</taxon>
        <taxon>Magnoliopsida</taxon>
        <taxon>eudicotyledons</taxon>
        <taxon>Gunneridae</taxon>
        <taxon>Pentapetalae</taxon>
        <taxon>rosids</taxon>
        <taxon>Vitales</taxon>
        <taxon>Vitaceae</taxon>
        <taxon>Viteae</taxon>
        <taxon>Vitis</taxon>
    </lineage>
</organism>
<gene>
    <name evidence="2" type="ORF">CK203_115688</name>
</gene>
<dbReference type="Proteomes" id="UP000288805">
    <property type="component" value="Unassembled WGS sequence"/>
</dbReference>
<proteinExistence type="predicted"/>
<evidence type="ECO:0000313" key="3">
    <source>
        <dbReference type="Proteomes" id="UP000288805"/>
    </source>
</evidence>
<reference evidence="2 3" key="1">
    <citation type="journal article" date="2018" name="PLoS Genet.">
        <title>Population sequencing reveals clonal diversity and ancestral inbreeding in the grapevine cultivar Chardonnay.</title>
        <authorList>
            <person name="Roach M.J."/>
            <person name="Johnson D.L."/>
            <person name="Bohlmann J."/>
            <person name="van Vuuren H.J."/>
            <person name="Jones S.J."/>
            <person name="Pretorius I.S."/>
            <person name="Schmidt S.A."/>
            <person name="Borneman A.R."/>
        </authorList>
    </citation>
    <scope>NUCLEOTIDE SEQUENCE [LARGE SCALE GENOMIC DNA]</scope>
    <source>
        <strain evidence="3">cv. Chardonnay</strain>
        <tissue evidence="2">Leaf</tissue>
    </source>
</reference>
<protein>
    <submittedName>
        <fullName evidence="2">Uncharacterized protein</fullName>
    </submittedName>
</protein>
<evidence type="ECO:0000256" key="1">
    <source>
        <dbReference type="SAM" id="Phobius"/>
    </source>
</evidence>
<keyword evidence="1" id="KW-1133">Transmembrane helix</keyword>
<dbReference type="AlphaFoldDB" id="A0A438C973"/>
<keyword evidence="1" id="KW-0812">Transmembrane</keyword>
<accession>A0A438C973</accession>
<sequence length="63" mass="7415">MEPRGPKQLDGVMCGYFVIRDIIANRSLLTSQVYLPMYFHKYMVTFVVVAILRLQDHIVMHRC</sequence>
<evidence type="ECO:0000313" key="2">
    <source>
        <dbReference type="EMBL" id="RVW19802.1"/>
    </source>
</evidence>
<dbReference type="EMBL" id="QGNW01002433">
    <property type="protein sequence ID" value="RVW19802.1"/>
    <property type="molecule type" value="Genomic_DNA"/>
</dbReference>
<name>A0A438C973_VITVI</name>
<keyword evidence="1" id="KW-0472">Membrane</keyword>
<comment type="caution">
    <text evidence="2">The sequence shown here is derived from an EMBL/GenBank/DDBJ whole genome shotgun (WGS) entry which is preliminary data.</text>
</comment>
<feature type="transmembrane region" description="Helical" evidence="1">
    <location>
        <begin position="33"/>
        <end position="52"/>
    </location>
</feature>